<feature type="domain" description="Uncharacterized protein YyaB-like PH" evidence="2">
    <location>
        <begin position="64"/>
        <end position="139"/>
    </location>
</feature>
<proteinExistence type="predicted"/>
<organism evidence="3 4">
    <name type="scientific">Nibribacter ruber</name>
    <dbReference type="NCBI Taxonomy" id="2698458"/>
    <lineage>
        <taxon>Bacteria</taxon>
        <taxon>Pseudomonadati</taxon>
        <taxon>Bacteroidota</taxon>
        <taxon>Cytophagia</taxon>
        <taxon>Cytophagales</taxon>
        <taxon>Hymenobacteraceae</taxon>
        <taxon>Nibribacter</taxon>
    </lineage>
</organism>
<dbReference type="Proteomes" id="UP000464214">
    <property type="component" value="Chromosome"/>
</dbReference>
<keyword evidence="1" id="KW-0812">Transmembrane</keyword>
<feature type="transmembrane region" description="Helical" evidence="1">
    <location>
        <begin position="41"/>
        <end position="62"/>
    </location>
</feature>
<evidence type="ECO:0000313" key="4">
    <source>
        <dbReference type="Proteomes" id="UP000464214"/>
    </source>
</evidence>
<accession>A0A6P1P0R1</accession>
<gene>
    <name evidence="3" type="ORF">GU926_12440</name>
</gene>
<dbReference type="EMBL" id="CP047897">
    <property type="protein sequence ID" value="QHL88195.1"/>
    <property type="molecule type" value="Genomic_DNA"/>
</dbReference>
<dbReference type="InterPro" id="IPR009589">
    <property type="entry name" value="PH_YyaB-like"/>
</dbReference>
<dbReference type="KEGG" id="nib:GU926_12440"/>
<protein>
    <recommendedName>
        <fullName evidence="2">Uncharacterized protein YyaB-like PH domain-containing protein</fullName>
    </recommendedName>
</protein>
<dbReference type="Pfam" id="PF06713">
    <property type="entry name" value="bPH_4"/>
    <property type="match status" value="1"/>
</dbReference>
<evidence type="ECO:0000313" key="3">
    <source>
        <dbReference type="EMBL" id="QHL88195.1"/>
    </source>
</evidence>
<sequence length="145" mass="16536">MCSTQTFTSSKNWFVGLVLWGACLLLGVAFGQQLLSEASLAAKLALGVFSFLLVGLLLWTWFGTYYQIVGQHLYYRCGPWHGRIPIQDIRVVRQKDRLWAGLRPALGLDGLVLHYHKWDEIYLSPKKKEAFIQSLQQVNPSIQLK</sequence>
<dbReference type="GO" id="GO:0030153">
    <property type="term" value="P:bacteriocin immunity"/>
    <property type="evidence" value="ECO:0007669"/>
    <property type="project" value="InterPro"/>
</dbReference>
<keyword evidence="4" id="KW-1185">Reference proteome</keyword>
<dbReference type="AlphaFoldDB" id="A0A6P1P0R1"/>
<dbReference type="RefSeq" id="WP_160692331.1">
    <property type="nucleotide sequence ID" value="NZ_CP047897.1"/>
</dbReference>
<keyword evidence="1" id="KW-0472">Membrane</keyword>
<name>A0A6P1P0R1_9BACT</name>
<evidence type="ECO:0000256" key="1">
    <source>
        <dbReference type="SAM" id="Phobius"/>
    </source>
</evidence>
<reference evidence="3 4" key="1">
    <citation type="submission" date="2020-01" db="EMBL/GenBank/DDBJ databases">
        <authorList>
            <person name="Kim M."/>
        </authorList>
    </citation>
    <scope>NUCLEOTIDE SEQUENCE [LARGE SCALE GENOMIC DNA]</scope>
    <source>
        <strain evidence="3 4">BT10</strain>
    </source>
</reference>
<evidence type="ECO:0000259" key="2">
    <source>
        <dbReference type="Pfam" id="PF06713"/>
    </source>
</evidence>
<keyword evidence="1" id="KW-1133">Transmembrane helix</keyword>